<dbReference type="AlphaFoldDB" id="A0A081BSK5"/>
<reference evidence="2" key="1">
    <citation type="journal article" date="2015" name="PeerJ">
        <title>First genomic representation of candidate bacterial phylum KSB3 points to enhanced environmental sensing as a trigger of wastewater bulking.</title>
        <authorList>
            <person name="Sekiguchi Y."/>
            <person name="Ohashi A."/>
            <person name="Parks D.H."/>
            <person name="Yamauchi T."/>
            <person name="Tyson G.W."/>
            <person name="Hugenholtz P."/>
        </authorList>
    </citation>
    <scope>NUCLEOTIDE SEQUENCE [LARGE SCALE GENOMIC DNA]</scope>
</reference>
<dbReference type="InterPro" id="IPR029060">
    <property type="entry name" value="PIN-like_dom_sf"/>
</dbReference>
<proteinExistence type="predicted"/>
<dbReference type="STRING" id="1499966.U14_05671"/>
<evidence type="ECO:0000313" key="3">
    <source>
        <dbReference type="Proteomes" id="UP000030700"/>
    </source>
</evidence>
<feature type="domain" description="PIN" evidence="1">
    <location>
        <begin position="4"/>
        <end position="117"/>
    </location>
</feature>
<protein>
    <submittedName>
        <fullName evidence="2">PilT protein domain protein</fullName>
    </submittedName>
</protein>
<dbReference type="SUPFAM" id="SSF88723">
    <property type="entry name" value="PIN domain-like"/>
    <property type="match status" value="1"/>
</dbReference>
<keyword evidence="3" id="KW-1185">Reference proteome</keyword>
<dbReference type="InterPro" id="IPR002850">
    <property type="entry name" value="PIN_toxin-like"/>
</dbReference>
<sequence>MTDRAVIFDTNVLISAVLLKRSTARSAFDKALREAKLLFSAATIEELSNVLQRPKFDKYILPHERFRFLAALVDVATVVEIGETINACRDPKDNKFLELAVCGKATCLISGDSDLLVLHPFRGIAIMTPDEFLRYAWT</sequence>
<evidence type="ECO:0000259" key="1">
    <source>
        <dbReference type="SMART" id="SM00670"/>
    </source>
</evidence>
<dbReference type="SMART" id="SM00670">
    <property type="entry name" value="PINc"/>
    <property type="match status" value="1"/>
</dbReference>
<dbReference type="EMBL" id="DF820461">
    <property type="protein sequence ID" value="GAK54386.1"/>
    <property type="molecule type" value="Genomic_DNA"/>
</dbReference>
<dbReference type="Proteomes" id="UP000030700">
    <property type="component" value="Unassembled WGS sequence"/>
</dbReference>
<accession>A0A081BSK5</accession>
<dbReference type="HOGENOM" id="CLU_116617_3_2_0"/>
<dbReference type="InterPro" id="IPR002716">
    <property type="entry name" value="PIN_dom"/>
</dbReference>
<dbReference type="Pfam" id="PF13470">
    <property type="entry name" value="PIN_3"/>
    <property type="match status" value="1"/>
</dbReference>
<dbReference type="NCBIfam" id="TIGR00305">
    <property type="entry name" value="putative toxin-antitoxin system toxin component, PIN family"/>
    <property type="match status" value="1"/>
</dbReference>
<dbReference type="PANTHER" id="PTHR34610:SF3">
    <property type="entry name" value="SSL7007 PROTEIN"/>
    <property type="match status" value="1"/>
</dbReference>
<gene>
    <name evidence="2" type="ORF">U14_05671</name>
</gene>
<organism evidence="2">
    <name type="scientific">Candidatus Moduliflexus flocculans</name>
    <dbReference type="NCBI Taxonomy" id="1499966"/>
    <lineage>
        <taxon>Bacteria</taxon>
        <taxon>Candidatus Moduliflexota</taxon>
        <taxon>Candidatus Moduliflexia</taxon>
        <taxon>Candidatus Moduliflexales</taxon>
        <taxon>Candidatus Moduliflexaceae</taxon>
    </lineage>
</organism>
<name>A0A081BSK5_9BACT</name>
<dbReference type="PANTHER" id="PTHR34610">
    <property type="entry name" value="SSL7007 PROTEIN"/>
    <property type="match status" value="1"/>
</dbReference>
<evidence type="ECO:0000313" key="2">
    <source>
        <dbReference type="EMBL" id="GAK54386.1"/>
    </source>
</evidence>